<proteinExistence type="predicted"/>
<dbReference type="Gene3D" id="3.60.10.10">
    <property type="entry name" value="Endonuclease/exonuclease/phosphatase"/>
    <property type="match status" value="1"/>
</dbReference>
<accession>A0A8J3VKS5</accession>
<dbReference type="Pfam" id="PF03372">
    <property type="entry name" value="Exo_endo_phos"/>
    <property type="match status" value="1"/>
</dbReference>
<evidence type="ECO:0000259" key="2">
    <source>
        <dbReference type="Pfam" id="PF03372"/>
    </source>
</evidence>
<dbReference type="RefSeq" id="WP_203913091.1">
    <property type="nucleotide sequence ID" value="NZ_BONY01000066.1"/>
</dbReference>
<dbReference type="EMBL" id="BONY01000066">
    <property type="protein sequence ID" value="GIH09356.1"/>
    <property type="molecule type" value="Genomic_DNA"/>
</dbReference>
<dbReference type="AlphaFoldDB" id="A0A8J3VKS5"/>
<keyword evidence="1" id="KW-0472">Membrane</keyword>
<evidence type="ECO:0000256" key="1">
    <source>
        <dbReference type="SAM" id="Phobius"/>
    </source>
</evidence>
<keyword evidence="4" id="KW-1185">Reference proteome</keyword>
<dbReference type="InterPro" id="IPR005135">
    <property type="entry name" value="Endo/exonuclease/phosphatase"/>
</dbReference>
<comment type="caution">
    <text evidence="3">The sequence shown here is derived from an EMBL/GenBank/DDBJ whole genome shotgun (WGS) entry which is preliminary data.</text>
</comment>
<dbReference type="SUPFAM" id="SSF56219">
    <property type="entry name" value="DNase I-like"/>
    <property type="match status" value="1"/>
</dbReference>
<dbReference type="GO" id="GO:0004519">
    <property type="term" value="F:endonuclease activity"/>
    <property type="evidence" value="ECO:0007669"/>
    <property type="project" value="UniProtKB-KW"/>
</dbReference>
<keyword evidence="3" id="KW-0378">Hydrolase</keyword>
<dbReference type="Proteomes" id="UP000612899">
    <property type="component" value="Unassembled WGS sequence"/>
</dbReference>
<protein>
    <submittedName>
        <fullName evidence="3">Endonuclease</fullName>
    </submittedName>
</protein>
<keyword evidence="1" id="KW-1133">Transmembrane helix</keyword>
<feature type="transmembrane region" description="Helical" evidence="1">
    <location>
        <begin position="63"/>
        <end position="81"/>
    </location>
</feature>
<gene>
    <name evidence="3" type="ORF">Rhe02_74230</name>
</gene>
<reference evidence="3" key="1">
    <citation type="submission" date="2021-01" db="EMBL/GenBank/DDBJ databases">
        <title>Whole genome shotgun sequence of Rhizocola hellebori NBRC 109834.</title>
        <authorList>
            <person name="Komaki H."/>
            <person name="Tamura T."/>
        </authorList>
    </citation>
    <scope>NUCLEOTIDE SEQUENCE</scope>
    <source>
        <strain evidence="3">NBRC 109834</strain>
    </source>
</reference>
<keyword evidence="3" id="KW-0540">Nuclease</keyword>
<keyword evidence="1" id="KW-0812">Transmembrane</keyword>
<dbReference type="InterPro" id="IPR036691">
    <property type="entry name" value="Endo/exonu/phosph_ase_sf"/>
</dbReference>
<feature type="transmembrane region" description="Helical" evidence="1">
    <location>
        <begin position="35"/>
        <end position="56"/>
    </location>
</feature>
<feature type="domain" description="Endonuclease/exonuclease/phosphatase" evidence="2">
    <location>
        <begin position="98"/>
        <end position="303"/>
    </location>
</feature>
<sequence>MAWRQVLAWVLTVPAVIWAAIRLAGWDVRYPVTQVIAFTPYVAALALIPLVVAVLLRQWPAAVVAAVALVALVSCVLPRWLADSDPLAGARGPQLRVLTANVLAGRASAEEIVRLVTEQKAEVLLLQELTPDFVARAAAEGLDALMPYKAIYPMDGVIGSGIYSRQPLRAEGVRVNKGGFWQATAELAGSGVLLESAHPRAPFDSATTKLWRDDFPDEPRATPDGPLRILGGDFNATLDHSVLRDLISSGYRDAAATVGQGLVGTWGPYDGDNIPPVTLDRVLADRRIGVVEVRVFPVTDSDHRALLAVLQLP</sequence>
<name>A0A8J3VKS5_9ACTN</name>
<evidence type="ECO:0000313" key="4">
    <source>
        <dbReference type="Proteomes" id="UP000612899"/>
    </source>
</evidence>
<organism evidence="3 4">
    <name type="scientific">Rhizocola hellebori</name>
    <dbReference type="NCBI Taxonomy" id="1392758"/>
    <lineage>
        <taxon>Bacteria</taxon>
        <taxon>Bacillati</taxon>
        <taxon>Actinomycetota</taxon>
        <taxon>Actinomycetes</taxon>
        <taxon>Micromonosporales</taxon>
        <taxon>Micromonosporaceae</taxon>
        <taxon>Rhizocola</taxon>
    </lineage>
</organism>
<keyword evidence="3" id="KW-0255">Endonuclease</keyword>
<evidence type="ECO:0000313" key="3">
    <source>
        <dbReference type="EMBL" id="GIH09356.1"/>
    </source>
</evidence>